<name>A0A517R4G5_9PLAN</name>
<sequence>MDDHGQQSQDAHDDQALTPMRRLGRGLNALLGGEESTEGAASVGGATVESNHIHVELIDRNPFQPRKDFGEPEIIELATSIRRHGVLQPLLVRPAEGQYQLIAGERRLMAARQVGLETVPCRVLEVEDRLVCEVAIEENLKRKDLNVLEKAQAFRDYIDRFDSTVEELAQNLGLNRSTVSNYIRLLDLTEPVKRSIRKDEISNGHAKALLTLDADEQVALCKQIAKEGLSVRATEKAVRELQGRGESATEAQTDEAAAGVEGEEPNPDVLPMNPEGADDPHMTSHVQSIVDQLRDMLGTKVEIKMRGKDAGKIMIDFNTSEEFERIVGHLRSAA</sequence>
<keyword evidence="7" id="KW-1185">Reference proteome</keyword>
<evidence type="ECO:0000313" key="6">
    <source>
        <dbReference type="EMBL" id="QDT38713.1"/>
    </source>
</evidence>
<dbReference type="PANTHER" id="PTHR33375:SF1">
    <property type="entry name" value="CHROMOSOME-PARTITIONING PROTEIN PARB-RELATED"/>
    <property type="match status" value="1"/>
</dbReference>
<keyword evidence="3" id="KW-0238">DNA-binding</keyword>
<dbReference type="InterPro" id="IPR041468">
    <property type="entry name" value="HTH_ParB/Spo0J"/>
</dbReference>
<evidence type="ECO:0000313" key="7">
    <source>
        <dbReference type="Proteomes" id="UP000317318"/>
    </source>
</evidence>
<dbReference type="GO" id="GO:0003677">
    <property type="term" value="F:DNA binding"/>
    <property type="evidence" value="ECO:0007669"/>
    <property type="project" value="UniProtKB-KW"/>
</dbReference>
<dbReference type="GO" id="GO:0005694">
    <property type="term" value="C:chromosome"/>
    <property type="evidence" value="ECO:0007669"/>
    <property type="project" value="TreeGrafter"/>
</dbReference>
<dbReference type="NCBIfam" id="TIGR00180">
    <property type="entry name" value="parB_part"/>
    <property type="match status" value="1"/>
</dbReference>
<gene>
    <name evidence="6" type="primary">parB</name>
    <name evidence="6" type="ORF">Pan189_31090</name>
</gene>
<dbReference type="RefSeq" id="WP_145364795.1">
    <property type="nucleotide sequence ID" value="NZ_CP036268.1"/>
</dbReference>
<protein>
    <submittedName>
        <fullName evidence="6">Putative chromosome-partitioning protein ParB</fullName>
    </submittedName>
</protein>
<dbReference type="Pfam" id="PF02195">
    <property type="entry name" value="ParB_N"/>
    <property type="match status" value="1"/>
</dbReference>
<dbReference type="InterPro" id="IPR050336">
    <property type="entry name" value="Chromosome_partition/occlusion"/>
</dbReference>
<dbReference type="PANTHER" id="PTHR33375">
    <property type="entry name" value="CHROMOSOME-PARTITIONING PROTEIN PARB-RELATED"/>
    <property type="match status" value="1"/>
</dbReference>
<dbReference type="Gene3D" id="3.90.1530.30">
    <property type="match status" value="1"/>
</dbReference>
<dbReference type="InterPro" id="IPR003115">
    <property type="entry name" value="ParB_N"/>
</dbReference>
<keyword evidence="2" id="KW-0159">Chromosome partition</keyword>
<organism evidence="6 7">
    <name type="scientific">Stratiformator vulcanicus</name>
    <dbReference type="NCBI Taxonomy" id="2527980"/>
    <lineage>
        <taxon>Bacteria</taxon>
        <taxon>Pseudomonadati</taxon>
        <taxon>Planctomycetota</taxon>
        <taxon>Planctomycetia</taxon>
        <taxon>Planctomycetales</taxon>
        <taxon>Planctomycetaceae</taxon>
        <taxon>Stratiformator</taxon>
    </lineage>
</organism>
<accession>A0A517R4G5</accession>
<evidence type="ECO:0000259" key="5">
    <source>
        <dbReference type="SMART" id="SM00470"/>
    </source>
</evidence>
<evidence type="ECO:0000256" key="1">
    <source>
        <dbReference type="ARBA" id="ARBA00006295"/>
    </source>
</evidence>
<feature type="domain" description="ParB-like N-terminal" evidence="5">
    <location>
        <begin position="51"/>
        <end position="140"/>
    </location>
</feature>
<dbReference type="EMBL" id="CP036268">
    <property type="protein sequence ID" value="QDT38713.1"/>
    <property type="molecule type" value="Genomic_DNA"/>
</dbReference>
<dbReference type="InterPro" id="IPR036086">
    <property type="entry name" value="ParB/Sulfiredoxin_sf"/>
</dbReference>
<dbReference type="GO" id="GO:0045881">
    <property type="term" value="P:positive regulation of sporulation resulting in formation of a cellular spore"/>
    <property type="evidence" value="ECO:0007669"/>
    <property type="project" value="TreeGrafter"/>
</dbReference>
<dbReference type="FunFam" id="1.10.10.2830:FF:000001">
    <property type="entry name" value="Chromosome partitioning protein ParB"/>
    <property type="match status" value="1"/>
</dbReference>
<dbReference type="Gene3D" id="1.10.10.2830">
    <property type="match status" value="1"/>
</dbReference>
<evidence type="ECO:0000256" key="3">
    <source>
        <dbReference type="ARBA" id="ARBA00023125"/>
    </source>
</evidence>
<dbReference type="SUPFAM" id="SSF110849">
    <property type="entry name" value="ParB/Sulfiredoxin"/>
    <property type="match status" value="1"/>
</dbReference>
<comment type="similarity">
    <text evidence="1">Belongs to the ParB family.</text>
</comment>
<dbReference type="Proteomes" id="UP000317318">
    <property type="component" value="Chromosome"/>
</dbReference>
<dbReference type="CDD" id="cd16393">
    <property type="entry name" value="SPO0J_N"/>
    <property type="match status" value="1"/>
</dbReference>
<dbReference type="GO" id="GO:0007059">
    <property type="term" value="P:chromosome segregation"/>
    <property type="evidence" value="ECO:0007669"/>
    <property type="project" value="UniProtKB-KW"/>
</dbReference>
<proteinExistence type="inferred from homology"/>
<dbReference type="AlphaFoldDB" id="A0A517R4G5"/>
<evidence type="ECO:0000256" key="4">
    <source>
        <dbReference type="SAM" id="MobiDB-lite"/>
    </source>
</evidence>
<dbReference type="SMART" id="SM00470">
    <property type="entry name" value="ParB"/>
    <property type="match status" value="1"/>
</dbReference>
<dbReference type="Pfam" id="PF17762">
    <property type="entry name" value="HTH_ParB"/>
    <property type="match status" value="1"/>
</dbReference>
<dbReference type="FunFam" id="3.90.1530.30:FF:000001">
    <property type="entry name" value="Chromosome partitioning protein ParB"/>
    <property type="match status" value="1"/>
</dbReference>
<dbReference type="SUPFAM" id="SSF109709">
    <property type="entry name" value="KorB DNA-binding domain-like"/>
    <property type="match status" value="1"/>
</dbReference>
<dbReference type="InterPro" id="IPR004437">
    <property type="entry name" value="ParB/RepB/Spo0J"/>
</dbReference>
<evidence type="ECO:0000256" key="2">
    <source>
        <dbReference type="ARBA" id="ARBA00022829"/>
    </source>
</evidence>
<reference evidence="6 7" key="1">
    <citation type="submission" date="2019-02" db="EMBL/GenBank/DDBJ databases">
        <title>Deep-cultivation of Planctomycetes and their phenomic and genomic characterization uncovers novel biology.</title>
        <authorList>
            <person name="Wiegand S."/>
            <person name="Jogler M."/>
            <person name="Boedeker C."/>
            <person name="Pinto D."/>
            <person name="Vollmers J."/>
            <person name="Rivas-Marin E."/>
            <person name="Kohn T."/>
            <person name="Peeters S.H."/>
            <person name="Heuer A."/>
            <person name="Rast P."/>
            <person name="Oberbeckmann S."/>
            <person name="Bunk B."/>
            <person name="Jeske O."/>
            <person name="Meyerdierks A."/>
            <person name="Storesund J.E."/>
            <person name="Kallscheuer N."/>
            <person name="Luecker S."/>
            <person name="Lage O.M."/>
            <person name="Pohl T."/>
            <person name="Merkel B.J."/>
            <person name="Hornburger P."/>
            <person name="Mueller R.-W."/>
            <person name="Bruemmer F."/>
            <person name="Labrenz M."/>
            <person name="Spormann A.M."/>
            <person name="Op den Camp H."/>
            <person name="Overmann J."/>
            <person name="Amann R."/>
            <person name="Jetten M.S.M."/>
            <person name="Mascher T."/>
            <person name="Medema M.H."/>
            <person name="Devos D.P."/>
            <person name="Kaster A.-K."/>
            <person name="Ovreas L."/>
            <person name="Rohde M."/>
            <person name="Galperin M.Y."/>
            <person name="Jogler C."/>
        </authorList>
    </citation>
    <scope>NUCLEOTIDE SEQUENCE [LARGE SCALE GENOMIC DNA]</scope>
    <source>
        <strain evidence="6 7">Pan189</strain>
    </source>
</reference>
<feature type="region of interest" description="Disordered" evidence="4">
    <location>
        <begin position="240"/>
        <end position="267"/>
    </location>
</feature>
<dbReference type="OrthoDB" id="9802051at2"/>
<dbReference type="KEGG" id="svp:Pan189_31090"/>
<dbReference type="Pfam" id="PF23552">
    <property type="entry name" value="ParB_C"/>
    <property type="match status" value="1"/>
</dbReference>
<dbReference type="InterPro" id="IPR057240">
    <property type="entry name" value="ParB_dimer_C"/>
</dbReference>